<dbReference type="Gene3D" id="3.20.20.140">
    <property type="entry name" value="Metal-dependent hydrolases"/>
    <property type="match status" value="2"/>
</dbReference>
<evidence type="ECO:0000259" key="1">
    <source>
        <dbReference type="Pfam" id="PF07969"/>
    </source>
</evidence>
<name>A0A381ZQ84_9ZZZZ</name>
<reference evidence="2" key="1">
    <citation type="submission" date="2018-05" db="EMBL/GenBank/DDBJ databases">
        <authorList>
            <person name="Lanie J.A."/>
            <person name="Ng W.-L."/>
            <person name="Kazmierczak K.M."/>
            <person name="Andrzejewski T.M."/>
            <person name="Davidsen T.M."/>
            <person name="Wayne K.J."/>
            <person name="Tettelin H."/>
            <person name="Glass J.I."/>
            <person name="Rusch D."/>
            <person name="Podicherti R."/>
            <person name="Tsui H.-C.T."/>
            <person name="Winkler M.E."/>
        </authorList>
    </citation>
    <scope>NUCLEOTIDE SEQUENCE</scope>
</reference>
<dbReference type="InterPro" id="IPR032466">
    <property type="entry name" value="Metal_Hydrolase"/>
</dbReference>
<proteinExistence type="predicted"/>
<dbReference type="GO" id="GO:0016810">
    <property type="term" value="F:hydrolase activity, acting on carbon-nitrogen (but not peptide) bonds"/>
    <property type="evidence" value="ECO:0007669"/>
    <property type="project" value="InterPro"/>
</dbReference>
<feature type="domain" description="Amidohydrolase 3" evidence="1">
    <location>
        <begin position="55"/>
        <end position="466"/>
    </location>
</feature>
<dbReference type="PANTHER" id="PTHR22642:SF2">
    <property type="entry name" value="PROTEIN LONG AFTER FAR-RED 3"/>
    <property type="match status" value="1"/>
</dbReference>
<dbReference type="AlphaFoldDB" id="A0A381ZQ84"/>
<sequence length="503" mass="55334">MGGDLDGRIFLNPTVFDGFAFKSVPSVLVHRDGSIGLDPRDSFNSNLGLKTKKFDGQGLTLVAPFHDTHIHLLSYAANLSSYDIRSENPSSKDRIADLVKKAAFIQRNSNMVRLQGLEHNFQEGVSFVDRTLLDEVLPDRPLIIQTTSGHAHILNSVALNLAGIKDSTNEPPGVTFERSLADGKLNGVIYETGDYLEGKLPSLEPSLLKDGIISALTLIHSRGITYLTDATHLNDISRYELISKVIDEFPLNMHLIFMPAATGLKEFVKAGRSYRSTENRMLVGHSKIMITNSSGVLHPDKKEFQEMVRESHFQGFPVAIHSVDMSSIDMILEVLKNDYLLGDRIEHASELRDDQIVKMASLGISVSTQPSFIYERGDTYLSSQPAIDINSLYRINSLKKAGITVSASSDSPVTYPDPMKTIYSAMTRKTKSGDVLNSKEAISALDSLKMLTTDSVTISGLRNGSLQDPKTLNEDSLVLETNLASGETDNILGTKISRVKDFK</sequence>
<dbReference type="Gene3D" id="3.10.310.70">
    <property type="match status" value="1"/>
</dbReference>
<dbReference type="Gene3D" id="2.30.40.10">
    <property type="entry name" value="Urease, subunit C, domain 1"/>
    <property type="match status" value="1"/>
</dbReference>
<dbReference type="PANTHER" id="PTHR22642">
    <property type="entry name" value="IMIDAZOLONEPROPIONASE"/>
    <property type="match status" value="1"/>
</dbReference>
<organism evidence="2">
    <name type="scientific">marine metagenome</name>
    <dbReference type="NCBI Taxonomy" id="408172"/>
    <lineage>
        <taxon>unclassified sequences</taxon>
        <taxon>metagenomes</taxon>
        <taxon>ecological metagenomes</taxon>
    </lineage>
</organism>
<accession>A0A381ZQ84</accession>
<dbReference type="Pfam" id="PF07969">
    <property type="entry name" value="Amidohydro_3"/>
    <property type="match status" value="1"/>
</dbReference>
<dbReference type="InterPro" id="IPR011059">
    <property type="entry name" value="Metal-dep_hydrolase_composite"/>
</dbReference>
<dbReference type="SUPFAM" id="SSF51556">
    <property type="entry name" value="Metallo-dependent hydrolases"/>
    <property type="match status" value="1"/>
</dbReference>
<dbReference type="InterPro" id="IPR013108">
    <property type="entry name" value="Amidohydro_3"/>
</dbReference>
<dbReference type="EMBL" id="UINC01022209">
    <property type="protein sequence ID" value="SVA91359.1"/>
    <property type="molecule type" value="Genomic_DNA"/>
</dbReference>
<protein>
    <recommendedName>
        <fullName evidence="1">Amidohydrolase 3 domain-containing protein</fullName>
    </recommendedName>
</protein>
<evidence type="ECO:0000313" key="2">
    <source>
        <dbReference type="EMBL" id="SVA91359.1"/>
    </source>
</evidence>
<gene>
    <name evidence="2" type="ORF">METZ01_LOCUS144213</name>
</gene>